<dbReference type="KEGG" id="malv:MALV_08400"/>
<dbReference type="AlphaFoldDB" id="A0A6N4UP66"/>
<accession>A0A6N4UP66</accession>
<evidence type="ECO:0000313" key="3">
    <source>
        <dbReference type="Proteomes" id="UP000466906"/>
    </source>
</evidence>
<feature type="compositionally biased region" description="Polar residues" evidence="1">
    <location>
        <begin position="194"/>
        <end position="210"/>
    </location>
</feature>
<sequence length="210" mass="23297">MDPLELVPLLGALGAGSVIGNWFGGGRSRREVRSGILRAIATTETKRWATDPDSTDFGDFITAVRDLETAALVARIPRLAVRHYVVLAHAARQLSDDGVDYFRDENDFWGPIDGYFDTLVRDSADVLTRLAWRPWWTRLGLRLDLRNLRTRALEFDDQRLQRRLAGAQKAYGALPGKLGQLPGVKDPPQFVVPSKNTIEASKNETQVGGG</sequence>
<protein>
    <submittedName>
        <fullName evidence="2">Uncharacterized protein</fullName>
    </submittedName>
</protein>
<organism evidence="2 3">
    <name type="scientific">Mycolicibacterium alvei</name>
    <dbReference type="NCBI Taxonomy" id="67081"/>
    <lineage>
        <taxon>Bacteria</taxon>
        <taxon>Bacillati</taxon>
        <taxon>Actinomycetota</taxon>
        <taxon>Actinomycetes</taxon>
        <taxon>Mycobacteriales</taxon>
        <taxon>Mycobacteriaceae</taxon>
        <taxon>Mycolicibacterium</taxon>
    </lineage>
</organism>
<evidence type="ECO:0000313" key="2">
    <source>
        <dbReference type="EMBL" id="BBX25715.1"/>
    </source>
</evidence>
<dbReference type="RefSeq" id="WP_163661322.1">
    <property type="nucleotide sequence ID" value="NZ_AP022565.1"/>
</dbReference>
<feature type="region of interest" description="Disordered" evidence="1">
    <location>
        <begin position="177"/>
        <end position="210"/>
    </location>
</feature>
<gene>
    <name evidence="2" type="ORF">MALV_08400</name>
</gene>
<keyword evidence="3" id="KW-1185">Reference proteome</keyword>
<dbReference type="Proteomes" id="UP000466906">
    <property type="component" value="Chromosome"/>
</dbReference>
<reference evidence="2 3" key="1">
    <citation type="journal article" date="2019" name="Emerg. Microbes Infect.">
        <title>Comprehensive subspecies identification of 175 nontuberculous mycobacteria species based on 7547 genomic profiles.</title>
        <authorList>
            <person name="Matsumoto Y."/>
            <person name="Kinjo T."/>
            <person name="Motooka D."/>
            <person name="Nabeya D."/>
            <person name="Jung N."/>
            <person name="Uechi K."/>
            <person name="Horii T."/>
            <person name="Iida T."/>
            <person name="Fujita J."/>
            <person name="Nakamura S."/>
        </authorList>
    </citation>
    <scope>NUCLEOTIDE SEQUENCE [LARGE SCALE GENOMIC DNA]</scope>
    <source>
        <strain evidence="2 3">JCM 12272</strain>
    </source>
</reference>
<dbReference type="EMBL" id="AP022565">
    <property type="protein sequence ID" value="BBX25715.1"/>
    <property type="molecule type" value="Genomic_DNA"/>
</dbReference>
<proteinExistence type="predicted"/>
<evidence type="ECO:0000256" key="1">
    <source>
        <dbReference type="SAM" id="MobiDB-lite"/>
    </source>
</evidence>
<name>A0A6N4UP66_9MYCO</name>